<dbReference type="KEGG" id="afs:AFR_31920"/>
<dbReference type="AlphaFoldDB" id="U5W695"/>
<evidence type="ECO:0000313" key="1">
    <source>
        <dbReference type="EMBL" id="AGZ44644.1"/>
    </source>
</evidence>
<dbReference type="PATRIC" id="fig|1246995.3.peg.6461"/>
<keyword evidence="2" id="KW-1185">Reference proteome</keyword>
<accession>U5W695</accession>
<dbReference type="EMBL" id="CP006272">
    <property type="protein sequence ID" value="AGZ44644.1"/>
    <property type="molecule type" value="Genomic_DNA"/>
</dbReference>
<dbReference type="Proteomes" id="UP000017746">
    <property type="component" value="Chromosome"/>
</dbReference>
<sequence length="115" mass="11660">MAVVVRLLPRHWDGRRLLQFLTGLALIALAFAAPALAGTPVDAPQEPAFTVVTTVDTPVAPARVEVGSPDVTAPDASAGAALGEAGGDDEICTDAAGRLHGTTVDANGERGPPRI</sequence>
<name>U5W695_9ACTN</name>
<dbReference type="STRING" id="1246995.AFR_31920"/>
<gene>
    <name evidence="1" type="ORF">AFR_31920</name>
</gene>
<reference evidence="1 2" key="1">
    <citation type="journal article" date="2014" name="J. Biotechnol.">
        <title>Complete genome sequence of the actinobacterium Actinoplanes friuliensis HAG 010964, producer of the lipopeptide antibiotic friulimycin.</title>
        <authorList>
            <person name="Ruckert C."/>
            <person name="Szczepanowski R."/>
            <person name="Albersmeier A."/>
            <person name="Goesmann A."/>
            <person name="Fischer N."/>
            <person name="Steinkamper A."/>
            <person name="Puhler A."/>
            <person name="Biener R."/>
            <person name="Schwartz D."/>
            <person name="Kalinowski J."/>
        </authorList>
    </citation>
    <scope>NUCLEOTIDE SEQUENCE [LARGE SCALE GENOMIC DNA]</scope>
    <source>
        <strain evidence="1 2">DSM 7358</strain>
    </source>
</reference>
<dbReference type="RefSeq" id="WP_023560977.1">
    <property type="nucleotide sequence ID" value="NC_022657.1"/>
</dbReference>
<protein>
    <submittedName>
        <fullName evidence="1">Uncharacterized protein</fullName>
    </submittedName>
</protein>
<organism evidence="1 2">
    <name type="scientific">Actinoplanes friuliensis DSM 7358</name>
    <dbReference type="NCBI Taxonomy" id="1246995"/>
    <lineage>
        <taxon>Bacteria</taxon>
        <taxon>Bacillati</taxon>
        <taxon>Actinomycetota</taxon>
        <taxon>Actinomycetes</taxon>
        <taxon>Micromonosporales</taxon>
        <taxon>Micromonosporaceae</taxon>
        <taxon>Actinoplanes</taxon>
    </lineage>
</organism>
<dbReference type="HOGENOM" id="CLU_2103749_0_0_11"/>
<evidence type="ECO:0000313" key="2">
    <source>
        <dbReference type="Proteomes" id="UP000017746"/>
    </source>
</evidence>
<proteinExistence type="predicted"/>